<dbReference type="AlphaFoldDB" id="A0A448XS31"/>
<proteinExistence type="predicted"/>
<dbReference type="EMBL" id="CAAALY010283261">
    <property type="protein sequence ID" value="VEL43615.1"/>
    <property type="molecule type" value="Genomic_DNA"/>
</dbReference>
<keyword evidence="2" id="KW-1185">Reference proteome</keyword>
<gene>
    <name evidence="1" type="ORF">PXEA_LOCUS37055</name>
</gene>
<dbReference type="Proteomes" id="UP000784294">
    <property type="component" value="Unassembled WGS sequence"/>
</dbReference>
<organism evidence="1 2">
    <name type="scientific">Protopolystoma xenopodis</name>
    <dbReference type="NCBI Taxonomy" id="117903"/>
    <lineage>
        <taxon>Eukaryota</taxon>
        <taxon>Metazoa</taxon>
        <taxon>Spiralia</taxon>
        <taxon>Lophotrochozoa</taxon>
        <taxon>Platyhelminthes</taxon>
        <taxon>Monogenea</taxon>
        <taxon>Polyopisthocotylea</taxon>
        <taxon>Polystomatidea</taxon>
        <taxon>Polystomatidae</taxon>
        <taxon>Protopolystoma</taxon>
    </lineage>
</organism>
<evidence type="ECO:0000313" key="1">
    <source>
        <dbReference type="EMBL" id="VEL43615.1"/>
    </source>
</evidence>
<comment type="caution">
    <text evidence="1">The sequence shown here is derived from an EMBL/GenBank/DDBJ whole genome shotgun (WGS) entry which is preliminary data.</text>
</comment>
<reference evidence="1" key="1">
    <citation type="submission" date="2018-11" db="EMBL/GenBank/DDBJ databases">
        <authorList>
            <consortium name="Pathogen Informatics"/>
        </authorList>
    </citation>
    <scope>NUCLEOTIDE SEQUENCE</scope>
</reference>
<protein>
    <submittedName>
        <fullName evidence="1">Uncharacterized protein</fullName>
    </submittedName>
</protein>
<evidence type="ECO:0000313" key="2">
    <source>
        <dbReference type="Proteomes" id="UP000784294"/>
    </source>
</evidence>
<sequence length="55" mass="6245">MSKADKKRTLRLAVSIWEDEPDQDDAGLSNLTDLRIEPELSQRMAQIGLDPYEGK</sequence>
<accession>A0A448XS31</accession>
<name>A0A448XS31_9PLAT</name>